<proteinExistence type="predicted"/>
<reference evidence="1" key="2">
    <citation type="journal article" date="2015" name="Fish Shellfish Immunol.">
        <title>Early steps in the European eel (Anguilla anguilla)-Vibrio vulnificus interaction in the gills: Role of the RtxA13 toxin.</title>
        <authorList>
            <person name="Callol A."/>
            <person name="Pajuelo D."/>
            <person name="Ebbesson L."/>
            <person name="Teles M."/>
            <person name="MacKenzie S."/>
            <person name="Amaro C."/>
        </authorList>
    </citation>
    <scope>NUCLEOTIDE SEQUENCE</scope>
</reference>
<dbReference type="AlphaFoldDB" id="A0A0E9PBR1"/>
<evidence type="ECO:0000313" key="1">
    <source>
        <dbReference type="EMBL" id="JAH01470.1"/>
    </source>
</evidence>
<reference evidence="1" key="1">
    <citation type="submission" date="2014-11" db="EMBL/GenBank/DDBJ databases">
        <authorList>
            <person name="Amaro Gonzalez C."/>
        </authorList>
    </citation>
    <scope>NUCLEOTIDE SEQUENCE</scope>
</reference>
<name>A0A0E9PBR1_ANGAN</name>
<dbReference type="EMBL" id="GBXM01107107">
    <property type="protein sequence ID" value="JAH01470.1"/>
    <property type="molecule type" value="Transcribed_RNA"/>
</dbReference>
<accession>A0A0E9PBR1</accession>
<protein>
    <submittedName>
        <fullName evidence="1">Uncharacterized protein</fullName>
    </submittedName>
</protein>
<organism evidence="1">
    <name type="scientific">Anguilla anguilla</name>
    <name type="common">European freshwater eel</name>
    <name type="synonym">Muraena anguilla</name>
    <dbReference type="NCBI Taxonomy" id="7936"/>
    <lineage>
        <taxon>Eukaryota</taxon>
        <taxon>Metazoa</taxon>
        <taxon>Chordata</taxon>
        <taxon>Craniata</taxon>
        <taxon>Vertebrata</taxon>
        <taxon>Euteleostomi</taxon>
        <taxon>Actinopterygii</taxon>
        <taxon>Neopterygii</taxon>
        <taxon>Teleostei</taxon>
        <taxon>Anguilliformes</taxon>
        <taxon>Anguillidae</taxon>
        <taxon>Anguilla</taxon>
    </lineage>
</organism>
<sequence length="69" mass="7635">MTASTLPTPLCPVSSTKSVGLFYILCKYPIPGKTTEENAFDLLKTRLVLAGPTVNSVAWIFFSWNCEHQ</sequence>